<comment type="caution">
    <text evidence="1">The sequence shown here is derived from an EMBL/GenBank/DDBJ whole genome shotgun (WGS) entry which is preliminary data.</text>
</comment>
<reference evidence="1 2" key="1">
    <citation type="submission" date="2012-08" db="EMBL/GenBank/DDBJ databases">
        <title>Whole genome shotgun sequence of Austwickia chelonae NBRC 105200.</title>
        <authorList>
            <person name="Yoshida I."/>
            <person name="Hosoyama A."/>
            <person name="Tsuchikane K."/>
            <person name="Katsumata H."/>
            <person name="Ando Y."/>
            <person name="Ohji S."/>
            <person name="Hamada M."/>
            <person name="Tamura T."/>
            <person name="Yamazoe A."/>
            <person name="Yamazaki S."/>
            <person name="Fujita N."/>
        </authorList>
    </citation>
    <scope>NUCLEOTIDE SEQUENCE [LARGE SCALE GENOMIC DNA]</scope>
    <source>
        <strain evidence="1 2">NBRC 105200</strain>
    </source>
</reference>
<dbReference type="AlphaFoldDB" id="K6V526"/>
<evidence type="ECO:0000313" key="2">
    <source>
        <dbReference type="Proteomes" id="UP000008495"/>
    </source>
</evidence>
<gene>
    <name evidence="1" type="ORF">AUCHE_05_02030</name>
</gene>
<sequence>MITRDLLVAMLSGPDDEGRPRIAYDDACRIADSCLNLFNAEADEIRREILHTAAERISPSQEEHLFGGAPWNMGFHDGKSVAADALRLMARQY</sequence>
<proteinExistence type="predicted"/>
<organism evidence="1 2">
    <name type="scientific">Austwickia chelonae NBRC 105200</name>
    <dbReference type="NCBI Taxonomy" id="1184607"/>
    <lineage>
        <taxon>Bacteria</taxon>
        <taxon>Bacillati</taxon>
        <taxon>Actinomycetota</taxon>
        <taxon>Actinomycetes</taxon>
        <taxon>Micrococcales</taxon>
        <taxon>Dermatophilaceae</taxon>
        <taxon>Austwickia</taxon>
    </lineage>
</organism>
<evidence type="ECO:0000313" key="1">
    <source>
        <dbReference type="EMBL" id="GAB77298.1"/>
    </source>
</evidence>
<dbReference type="EMBL" id="BAGZ01000005">
    <property type="protein sequence ID" value="GAB77298.1"/>
    <property type="molecule type" value="Genomic_DNA"/>
</dbReference>
<dbReference type="Proteomes" id="UP000008495">
    <property type="component" value="Unassembled WGS sequence"/>
</dbReference>
<dbReference type="RefSeq" id="WP_006502050.1">
    <property type="nucleotide sequence ID" value="NZ_BAGZ01000005.1"/>
</dbReference>
<name>K6V526_9MICO</name>
<dbReference type="OrthoDB" id="3507586at2"/>
<keyword evidence="2" id="KW-1185">Reference proteome</keyword>
<accession>K6V526</accession>
<protein>
    <submittedName>
        <fullName evidence="1">Uncharacterized protein</fullName>
    </submittedName>
</protein>